<proteinExistence type="predicted"/>
<protein>
    <submittedName>
        <fullName evidence="1">Uncharacterized protein</fullName>
    </submittedName>
</protein>
<accession>A0A9Q4MTB3</accession>
<evidence type="ECO:0000313" key="1">
    <source>
        <dbReference type="EMBL" id="MSB75643.1"/>
    </source>
</evidence>
<dbReference type="AlphaFoldDB" id="A0A9Q4MTB3"/>
<dbReference type="RefSeq" id="WP_127075377.1">
    <property type="nucleotide sequence ID" value="NZ_WKMN01000271.1"/>
</dbReference>
<comment type="caution">
    <text evidence="1">The sequence shown here is derived from an EMBL/GenBank/DDBJ whole genome shotgun (WGS) entry which is preliminary data.</text>
</comment>
<organism evidence="1 2">
    <name type="scientific">Parabacteroides distasonis</name>
    <dbReference type="NCBI Taxonomy" id="823"/>
    <lineage>
        <taxon>Bacteria</taxon>
        <taxon>Pseudomonadati</taxon>
        <taxon>Bacteroidota</taxon>
        <taxon>Bacteroidia</taxon>
        <taxon>Bacteroidales</taxon>
        <taxon>Tannerellaceae</taxon>
        <taxon>Parabacteroides</taxon>
    </lineage>
</organism>
<evidence type="ECO:0000313" key="2">
    <source>
        <dbReference type="Proteomes" id="UP000441609"/>
    </source>
</evidence>
<dbReference type="Proteomes" id="UP000441609">
    <property type="component" value="Unassembled WGS sequence"/>
</dbReference>
<reference evidence="1 2" key="1">
    <citation type="journal article" date="2019" name="Nat. Med.">
        <title>A library of human gut bacterial isolates paired with longitudinal multiomics data enables mechanistic microbiome research.</title>
        <authorList>
            <person name="Poyet M."/>
            <person name="Groussin M."/>
            <person name="Gibbons S.M."/>
            <person name="Avila-Pacheco J."/>
            <person name="Jiang X."/>
            <person name="Kearney S.M."/>
            <person name="Perrotta A.R."/>
            <person name="Berdy B."/>
            <person name="Zhao S."/>
            <person name="Lieberman T.D."/>
            <person name="Swanson P.K."/>
            <person name="Smith M."/>
            <person name="Roesemann S."/>
            <person name="Alexander J.E."/>
            <person name="Rich S.A."/>
            <person name="Livny J."/>
            <person name="Vlamakis H."/>
            <person name="Clish C."/>
            <person name="Bullock K."/>
            <person name="Deik A."/>
            <person name="Scott J."/>
            <person name="Pierce K.A."/>
            <person name="Xavier R.J."/>
            <person name="Alm E.J."/>
        </authorList>
    </citation>
    <scope>NUCLEOTIDE SEQUENCE [LARGE SCALE GENOMIC DNA]</scope>
    <source>
        <strain evidence="1 2">BIOML-A20</strain>
    </source>
</reference>
<dbReference type="EMBL" id="WKMO01000029">
    <property type="protein sequence ID" value="MSB75643.1"/>
    <property type="molecule type" value="Genomic_DNA"/>
</dbReference>
<name>A0A9Q4MTB3_PARDI</name>
<sequence length="66" mass="7537">MRTEIKCTVAEKQSARSLRKEHCQCYAHNHQPPTALLLAAGLEKIRNVPEKRLAEIGVKQRRATTR</sequence>
<gene>
    <name evidence="1" type="ORF">GKD70_20490</name>
</gene>